<comment type="caution">
    <text evidence="9">Lacks conserved residue(s) required for the propagation of feature annotation.</text>
</comment>
<evidence type="ECO:0000256" key="10">
    <source>
        <dbReference type="RuleBase" id="RU000594"/>
    </source>
</evidence>
<dbReference type="EMBL" id="ATBP01000093">
    <property type="protein sequence ID" value="ETR73043.1"/>
    <property type="molecule type" value="Genomic_DNA"/>
</dbReference>
<keyword evidence="12" id="KW-0449">Lipoprotein</keyword>
<dbReference type="HAMAP" id="MF_00161">
    <property type="entry name" value="LspA"/>
    <property type="match status" value="1"/>
</dbReference>
<evidence type="ECO:0000256" key="2">
    <source>
        <dbReference type="ARBA" id="ARBA00022475"/>
    </source>
</evidence>
<evidence type="ECO:0000256" key="4">
    <source>
        <dbReference type="ARBA" id="ARBA00022692"/>
    </source>
</evidence>
<evidence type="ECO:0000256" key="3">
    <source>
        <dbReference type="ARBA" id="ARBA00022670"/>
    </source>
</evidence>
<feature type="transmembrane region" description="Helical" evidence="9">
    <location>
        <begin position="67"/>
        <end position="85"/>
    </location>
</feature>
<sequence length="134" mass="15269">MSKYRILIIVSLIIIVLDQLTKWLVLIHMPLYQSIPIIENVFNLTHIHNTGGAFGFMADQSPLIRKILFHGVSLISLGVIIYFYHQSPKNYPFLLVALSLIFGGAIGNLIDRFRMGEVVDFLDFLHWDLPLAGF</sequence>
<feature type="transmembrane region" description="Helical" evidence="9">
    <location>
        <begin position="91"/>
        <end position="110"/>
    </location>
</feature>
<reference evidence="13" key="1">
    <citation type="submission" date="2012-11" db="EMBL/GenBank/DDBJ databases">
        <authorList>
            <person name="Lucero-Rivera Y.E."/>
            <person name="Tovar-Ramirez D."/>
        </authorList>
    </citation>
    <scope>NUCLEOTIDE SEQUENCE [LARGE SCALE GENOMIC DNA]</scope>
    <source>
        <strain evidence="13">Araruama</strain>
    </source>
</reference>
<evidence type="ECO:0000313" key="13">
    <source>
        <dbReference type="Proteomes" id="UP000189670"/>
    </source>
</evidence>
<dbReference type="UniPathway" id="UPA00665"/>
<keyword evidence="2 9" id="KW-1003">Cell membrane</keyword>
<feature type="active site" evidence="9">
    <location>
        <position position="120"/>
    </location>
</feature>
<protein>
    <recommendedName>
        <fullName evidence="9">Lipoprotein signal peptidase</fullName>
        <ecNumber evidence="9">3.4.23.36</ecNumber>
    </recommendedName>
    <alternativeName>
        <fullName evidence="9">Prolipoprotein signal peptidase</fullName>
    </alternativeName>
    <alternativeName>
        <fullName evidence="9">Signal peptidase II</fullName>
        <shortName evidence="9">SPase II</shortName>
    </alternativeName>
</protein>
<keyword evidence="4 9" id="KW-0812">Transmembrane</keyword>
<keyword evidence="3 9" id="KW-0645">Protease</keyword>
<dbReference type="PANTHER" id="PTHR33695">
    <property type="entry name" value="LIPOPROTEIN SIGNAL PEPTIDASE"/>
    <property type="match status" value="1"/>
</dbReference>
<keyword evidence="8 9" id="KW-0472">Membrane</keyword>
<dbReference type="EC" id="3.4.23.36" evidence="9"/>
<evidence type="ECO:0000256" key="9">
    <source>
        <dbReference type="HAMAP-Rule" id="MF_00161"/>
    </source>
</evidence>
<keyword evidence="6 9" id="KW-0378">Hydrolase</keyword>
<dbReference type="PRINTS" id="PR00781">
    <property type="entry name" value="LIPOSIGPTASE"/>
</dbReference>
<accession>A0A1V1PE47</accession>
<dbReference type="Pfam" id="PF01252">
    <property type="entry name" value="Peptidase_A8"/>
    <property type="match status" value="1"/>
</dbReference>
<dbReference type="GO" id="GO:0006508">
    <property type="term" value="P:proteolysis"/>
    <property type="evidence" value="ECO:0007669"/>
    <property type="project" value="UniProtKB-KW"/>
</dbReference>
<dbReference type="NCBIfam" id="TIGR00077">
    <property type="entry name" value="lspA"/>
    <property type="match status" value="1"/>
</dbReference>
<proteinExistence type="inferred from homology"/>
<comment type="caution">
    <text evidence="12">The sequence shown here is derived from an EMBL/GenBank/DDBJ whole genome shotgun (WGS) entry which is preliminary data.</text>
</comment>
<evidence type="ECO:0000256" key="8">
    <source>
        <dbReference type="ARBA" id="ARBA00023136"/>
    </source>
</evidence>
<evidence type="ECO:0000256" key="11">
    <source>
        <dbReference type="RuleBase" id="RU004181"/>
    </source>
</evidence>
<evidence type="ECO:0000256" key="7">
    <source>
        <dbReference type="ARBA" id="ARBA00022989"/>
    </source>
</evidence>
<dbReference type="GO" id="GO:0005886">
    <property type="term" value="C:plasma membrane"/>
    <property type="evidence" value="ECO:0007669"/>
    <property type="project" value="UniProtKB-SubCell"/>
</dbReference>
<organism evidence="12 13">
    <name type="scientific">Candidatus Magnetoglobus multicellularis str. Araruama</name>
    <dbReference type="NCBI Taxonomy" id="890399"/>
    <lineage>
        <taxon>Bacteria</taxon>
        <taxon>Pseudomonadati</taxon>
        <taxon>Thermodesulfobacteriota</taxon>
        <taxon>Desulfobacteria</taxon>
        <taxon>Desulfobacterales</taxon>
        <taxon>Desulfobacteraceae</taxon>
        <taxon>Candidatus Magnetoglobus</taxon>
    </lineage>
</organism>
<name>A0A1V1PE47_9BACT</name>
<evidence type="ECO:0000256" key="6">
    <source>
        <dbReference type="ARBA" id="ARBA00022801"/>
    </source>
</evidence>
<keyword evidence="5 9" id="KW-0064">Aspartyl protease</keyword>
<dbReference type="PROSITE" id="PS00855">
    <property type="entry name" value="SPASE_II"/>
    <property type="match status" value="1"/>
</dbReference>
<comment type="catalytic activity">
    <reaction evidence="9 10">
        <text>Release of signal peptides from bacterial membrane prolipoproteins. Hydrolyzes -Xaa-Yaa-Zaa-|-(S,diacylglyceryl)Cys-, in which Xaa is hydrophobic (preferably Leu), and Yaa (Ala or Ser) and Zaa (Gly or Ala) have small, neutral side chains.</text>
        <dbReference type="EC" id="3.4.23.36"/>
    </reaction>
</comment>
<comment type="function">
    <text evidence="9 10">This protein specifically catalyzes the removal of signal peptides from prolipoproteins.</text>
</comment>
<comment type="subcellular location">
    <subcellularLocation>
        <location evidence="9">Cell membrane</location>
        <topology evidence="9">Multi-pass membrane protein</topology>
    </subcellularLocation>
</comment>
<evidence type="ECO:0000256" key="1">
    <source>
        <dbReference type="ARBA" id="ARBA00006139"/>
    </source>
</evidence>
<evidence type="ECO:0000313" key="12">
    <source>
        <dbReference type="EMBL" id="ETR73043.1"/>
    </source>
</evidence>
<dbReference type="InterPro" id="IPR001872">
    <property type="entry name" value="Peptidase_A8"/>
</dbReference>
<keyword evidence="7 9" id="KW-1133">Transmembrane helix</keyword>
<dbReference type="GO" id="GO:0004190">
    <property type="term" value="F:aspartic-type endopeptidase activity"/>
    <property type="evidence" value="ECO:0007669"/>
    <property type="project" value="UniProtKB-UniRule"/>
</dbReference>
<feature type="active site" evidence="9">
    <location>
        <position position="128"/>
    </location>
</feature>
<evidence type="ECO:0000256" key="5">
    <source>
        <dbReference type="ARBA" id="ARBA00022750"/>
    </source>
</evidence>
<dbReference type="Proteomes" id="UP000189670">
    <property type="component" value="Unassembled WGS sequence"/>
</dbReference>
<comment type="pathway">
    <text evidence="9">Protein modification; lipoprotein biosynthesis (signal peptide cleavage).</text>
</comment>
<dbReference type="AlphaFoldDB" id="A0A1V1PE47"/>
<comment type="similarity">
    <text evidence="1 9 11">Belongs to the peptidase A8 family.</text>
</comment>
<dbReference type="PANTHER" id="PTHR33695:SF1">
    <property type="entry name" value="LIPOPROTEIN SIGNAL PEPTIDASE"/>
    <property type="match status" value="1"/>
</dbReference>
<feature type="transmembrane region" description="Helical" evidence="9">
    <location>
        <begin position="6"/>
        <end position="25"/>
    </location>
</feature>
<gene>
    <name evidence="9 12" type="primary">lspA</name>
    <name evidence="12" type="ORF">OMM_07190</name>
</gene>